<protein>
    <recommendedName>
        <fullName evidence="1">HNH nuclease domain-containing protein</fullName>
    </recommendedName>
</protein>
<dbReference type="AlphaFoldDB" id="A0A0F8XGA6"/>
<dbReference type="SMART" id="SM00507">
    <property type="entry name" value="HNHc"/>
    <property type="match status" value="1"/>
</dbReference>
<accession>A0A0F8XGA6</accession>
<sequence length="172" mass="19547">RRRRESVRGFKSHPLLHAEVPTLACYAVTWYNKHVMRNRGQGKPFERGNTPVWKDKACGMNHAGCEKCHPGWGTSKGRKGVPPKPIDEYLWPKNQQSGRTARIKRKLIGKGILKERCASCGLGARWRNEPLVLQLNHIDGDSANWRPENLEILCPNCHTQTSTYAGRNARKV</sequence>
<dbReference type="SUPFAM" id="SSF48695">
    <property type="entry name" value="Multiheme cytochromes"/>
    <property type="match status" value="1"/>
</dbReference>
<name>A0A0F8XGA6_9ZZZZ</name>
<organism evidence="2">
    <name type="scientific">marine sediment metagenome</name>
    <dbReference type="NCBI Taxonomy" id="412755"/>
    <lineage>
        <taxon>unclassified sequences</taxon>
        <taxon>metagenomes</taxon>
        <taxon>ecological metagenomes</taxon>
    </lineage>
</organism>
<dbReference type="InterPro" id="IPR036280">
    <property type="entry name" value="Multihaem_cyt_sf"/>
</dbReference>
<reference evidence="2" key="1">
    <citation type="journal article" date="2015" name="Nature">
        <title>Complex archaea that bridge the gap between prokaryotes and eukaryotes.</title>
        <authorList>
            <person name="Spang A."/>
            <person name="Saw J.H."/>
            <person name="Jorgensen S.L."/>
            <person name="Zaremba-Niedzwiedzka K."/>
            <person name="Martijn J."/>
            <person name="Lind A.E."/>
            <person name="van Eijk R."/>
            <person name="Schleper C."/>
            <person name="Guy L."/>
            <person name="Ettema T.J."/>
        </authorList>
    </citation>
    <scope>NUCLEOTIDE SEQUENCE</scope>
</reference>
<dbReference type="EMBL" id="LAZR01063182">
    <property type="protein sequence ID" value="KKK60010.1"/>
    <property type="molecule type" value="Genomic_DNA"/>
</dbReference>
<proteinExistence type="predicted"/>
<dbReference type="InterPro" id="IPR003615">
    <property type="entry name" value="HNH_nuc"/>
</dbReference>
<feature type="non-terminal residue" evidence="2">
    <location>
        <position position="1"/>
    </location>
</feature>
<gene>
    <name evidence="2" type="ORF">LCGC14_3028650</name>
</gene>
<feature type="domain" description="HNH nuclease" evidence="1">
    <location>
        <begin position="102"/>
        <end position="159"/>
    </location>
</feature>
<evidence type="ECO:0000313" key="2">
    <source>
        <dbReference type="EMBL" id="KKK60010.1"/>
    </source>
</evidence>
<evidence type="ECO:0000259" key="1">
    <source>
        <dbReference type="SMART" id="SM00507"/>
    </source>
</evidence>
<dbReference type="CDD" id="cd00085">
    <property type="entry name" value="HNHc"/>
    <property type="match status" value="1"/>
</dbReference>
<comment type="caution">
    <text evidence="2">The sequence shown here is derived from an EMBL/GenBank/DDBJ whole genome shotgun (WGS) entry which is preliminary data.</text>
</comment>